<reference evidence="6 7" key="1">
    <citation type="submission" date="2024-10" db="EMBL/GenBank/DDBJ databases">
        <title>The Natural Products Discovery Center: Release of the First 8490 Sequenced Strains for Exploring Actinobacteria Biosynthetic Diversity.</title>
        <authorList>
            <person name="Kalkreuter E."/>
            <person name="Kautsar S.A."/>
            <person name="Yang D."/>
            <person name="Bader C.D."/>
            <person name="Teijaro C.N."/>
            <person name="Fluegel L."/>
            <person name="Davis C.M."/>
            <person name="Simpson J.R."/>
            <person name="Lauterbach L."/>
            <person name="Steele A.D."/>
            <person name="Gui C."/>
            <person name="Meng S."/>
            <person name="Li G."/>
            <person name="Viehrig K."/>
            <person name="Ye F."/>
            <person name="Su P."/>
            <person name="Kiefer A.F."/>
            <person name="Nichols A."/>
            <person name="Cepeda A.J."/>
            <person name="Yan W."/>
            <person name="Fan B."/>
            <person name="Jiang Y."/>
            <person name="Adhikari A."/>
            <person name="Zheng C.-J."/>
            <person name="Schuster L."/>
            <person name="Cowan T.M."/>
            <person name="Smanski M.J."/>
            <person name="Chevrette M.G."/>
            <person name="De Carvalho L.P.S."/>
            <person name="Shen B."/>
        </authorList>
    </citation>
    <scope>NUCLEOTIDE SEQUENCE [LARGE SCALE GENOMIC DNA]</scope>
    <source>
        <strain evidence="6 7">NPDC087045</strain>
    </source>
</reference>
<dbReference type="EMBL" id="JBIUZV010000002">
    <property type="protein sequence ID" value="MFJ3045183.1"/>
    <property type="molecule type" value="Genomic_DNA"/>
</dbReference>
<organism evidence="6 7">
    <name type="scientific">Herbaspirillum chlorophenolicum</name>
    <dbReference type="NCBI Taxonomy" id="211589"/>
    <lineage>
        <taxon>Bacteria</taxon>
        <taxon>Pseudomonadati</taxon>
        <taxon>Pseudomonadota</taxon>
        <taxon>Betaproteobacteria</taxon>
        <taxon>Burkholderiales</taxon>
        <taxon>Oxalobacteraceae</taxon>
        <taxon>Herbaspirillum</taxon>
    </lineage>
</organism>
<dbReference type="PANTHER" id="PTHR38099:SF1">
    <property type="entry name" value="LARGE RIBOSOMAL RNA SUBUNIT ACCUMULATION PROTEIN YCED"/>
    <property type="match status" value="1"/>
</dbReference>
<evidence type="ECO:0000256" key="5">
    <source>
        <dbReference type="ARBA" id="ARBA00031841"/>
    </source>
</evidence>
<accession>A0ABW8EY03</accession>
<protein>
    <recommendedName>
        <fullName evidence="3">Large ribosomal RNA subunit accumulation protein YceD</fullName>
    </recommendedName>
    <alternativeName>
        <fullName evidence="5">23S rRNA accumulation protein YceD</fullName>
    </alternativeName>
</protein>
<evidence type="ECO:0000313" key="6">
    <source>
        <dbReference type="EMBL" id="MFJ3045183.1"/>
    </source>
</evidence>
<evidence type="ECO:0000313" key="7">
    <source>
        <dbReference type="Proteomes" id="UP001617427"/>
    </source>
</evidence>
<gene>
    <name evidence="6" type="ORF">ACIPEN_05070</name>
</gene>
<dbReference type="Proteomes" id="UP001617427">
    <property type="component" value="Unassembled WGS sequence"/>
</dbReference>
<dbReference type="InterPro" id="IPR039255">
    <property type="entry name" value="YceD_bac"/>
</dbReference>
<keyword evidence="7" id="KW-1185">Reference proteome</keyword>
<name>A0ABW8EY03_9BURK</name>
<keyword evidence="4" id="KW-0690">Ribosome biogenesis</keyword>
<sequence>MNALVIDAFEFCRLKQQAQGEIPVAELGRLAQETVDRSGTIKWALAGDIDKLGQAQLSLAVSGAVNLICQRCLTALHFEIDSKSLLVLAKDEAQADAIEELIDDEGIDVIVGSATFDVANLVEDEALLALPVAPKHDACPESGVAAEAKGTERASPFAVLKKLKQ</sequence>
<proteinExistence type="inferred from homology"/>
<evidence type="ECO:0000256" key="2">
    <source>
        <dbReference type="ARBA" id="ARBA00010740"/>
    </source>
</evidence>
<comment type="caution">
    <text evidence="6">The sequence shown here is derived from an EMBL/GenBank/DDBJ whole genome shotgun (WGS) entry which is preliminary data.</text>
</comment>
<dbReference type="RefSeq" id="WP_050466379.1">
    <property type="nucleotide sequence ID" value="NZ_JBIUZV010000002.1"/>
</dbReference>
<comment type="similarity">
    <text evidence="2">Belongs to the DUF177 domain family.</text>
</comment>
<evidence type="ECO:0000256" key="1">
    <source>
        <dbReference type="ARBA" id="ARBA00002868"/>
    </source>
</evidence>
<dbReference type="PANTHER" id="PTHR38099">
    <property type="entry name" value="LARGE RIBOSOMAL RNA SUBUNIT ACCUMULATION PROTEIN YCED"/>
    <property type="match status" value="1"/>
</dbReference>
<evidence type="ECO:0000256" key="4">
    <source>
        <dbReference type="ARBA" id="ARBA00022517"/>
    </source>
</evidence>
<dbReference type="Pfam" id="PF02620">
    <property type="entry name" value="YceD"/>
    <property type="match status" value="1"/>
</dbReference>
<evidence type="ECO:0000256" key="3">
    <source>
        <dbReference type="ARBA" id="ARBA00015716"/>
    </source>
</evidence>
<dbReference type="InterPro" id="IPR003772">
    <property type="entry name" value="YceD"/>
</dbReference>
<comment type="function">
    <text evidence="1">Plays a role in synthesis, processing and/or stability of 23S rRNA.</text>
</comment>